<feature type="domain" description="Retrotransposon gag" evidence="2">
    <location>
        <begin position="2"/>
        <end position="98"/>
    </location>
</feature>
<feature type="region of interest" description="Disordered" evidence="1">
    <location>
        <begin position="345"/>
        <end position="431"/>
    </location>
</feature>
<evidence type="ECO:0000256" key="1">
    <source>
        <dbReference type="SAM" id="MobiDB-lite"/>
    </source>
</evidence>
<dbReference type="EMBL" id="BKCJ010583164">
    <property type="protein sequence ID" value="GFB24090.1"/>
    <property type="molecule type" value="Genomic_DNA"/>
</dbReference>
<evidence type="ECO:0000259" key="2">
    <source>
        <dbReference type="Pfam" id="PF03732"/>
    </source>
</evidence>
<feature type="compositionally biased region" description="Polar residues" evidence="1">
    <location>
        <begin position="419"/>
        <end position="431"/>
    </location>
</feature>
<dbReference type="Pfam" id="PF03732">
    <property type="entry name" value="Retrotrans_gag"/>
    <property type="match status" value="1"/>
</dbReference>
<feature type="compositionally biased region" description="Basic and acidic residues" evidence="1">
    <location>
        <begin position="126"/>
        <end position="148"/>
    </location>
</feature>
<feature type="compositionally biased region" description="Basic and acidic residues" evidence="1">
    <location>
        <begin position="355"/>
        <end position="367"/>
    </location>
</feature>
<name>A0A699L3N5_TANCI</name>
<evidence type="ECO:0000313" key="3">
    <source>
        <dbReference type="EMBL" id="GFB24090.1"/>
    </source>
</evidence>
<dbReference type="InterPro" id="IPR005162">
    <property type="entry name" value="Retrotrans_gag_dom"/>
</dbReference>
<feature type="compositionally biased region" description="Low complexity" evidence="1">
    <location>
        <begin position="395"/>
        <end position="413"/>
    </location>
</feature>
<dbReference type="AlphaFoldDB" id="A0A699L3N5"/>
<accession>A0A699L3N5</accession>
<gene>
    <name evidence="3" type="ORF">Tci_696061</name>
</gene>
<comment type="caution">
    <text evidence="3">The sequence shown here is derived from an EMBL/GenBank/DDBJ whole genome shotgun (WGS) entry which is preliminary data.</text>
</comment>
<feature type="region of interest" description="Disordered" evidence="1">
    <location>
        <begin position="126"/>
        <end position="186"/>
    </location>
</feature>
<protein>
    <submittedName>
        <fullName evidence="3">Zinc finger, CCHC-type, retrotransposon Gag domain protein</fullName>
    </submittedName>
</protein>
<organism evidence="3">
    <name type="scientific">Tanacetum cinerariifolium</name>
    <name type="common">Dalmatian daisy</name>
    <name type="synonym">Chrysanthemum cinerariifolium</name>
    <dbReference type="NCBI Taxonomy" id="118510"/>
    <lineage>
        <taxon>Eukaryota</taxon>
        <taxon>Viridiplantae</taxon>
        <taxon>Streptophyta</taxon>
        <taxon>Embryophyta</taxon>
        <taxon>Tracheophyta</taxon>
        <taxon>Spermatophyta</taxon>
        <taxon>Magnoliopsida</taxon>
        <taxon>eudicotyledons</taxon>
        <taxon>Gunneridae</taxon>
        <taxon>Pentapetalae</taxon>
        <taxon>asterids</taxon>
        <taxon>campanulids</taxon>
        <taxon>Asterales</taxon>
        <taxon>Asteraceae</taxon>
        <taxon>Asteroideae</taxon>
        <taxon>Anthemideae</taxon>
        <taxon>Anthemidinae</taxon>
        <taxon>Tanacetum</taxon>
    </lineage>
</organism>
<reference evidence="3" key="1">
    <citation type="journal article" date="2019" name="Sci. Rep.">
        <title>Draft genome of Tanacetum cinerariifolium, the natural source of mosquito coil.</title>
        <authorList>
            <person name="Yamashiro T."/>
            <person name="Shiraishi A."/>
            <person name="Satake H."/>
            <person name="Nakayama K."/>
        </authorList>
    </citation>
    <scope>NUCLEOTIDE SEQUENCE</scope>
</reference>
<sequence length="431" mass="49507">VYKFEGNALAWWKAYKQAKGGDAWLVTVTWVDFKKLFFQQFFPRAEQERLKREYHSIRQTSTETSTEFMQRFLRLVGFLGAAAGTEEEQAKNFQWGLRRSTLNHLMCMSYMDVAQVANDARNYEILHERDNDDTERPDKRQRSGDRHQPTSQQSSHMSHGHNNDRHGSDRRGGNDNHRDSNNNNYSCSNNKLNFKIYAMVNTRTDVELSAVVQNALQTLLPQIRAEIREEFRTSSGPSDSGGNPPPVTIHTWLELFNKQKPRSFEKATALVDAKNWISHMEKIFDVMGCEDAFKTRLAVAAVGNAEEQAKNFQWGLRRSTLNHLMCIPFTDVAQVVNAARNYEMLHERDDDDTERPDKKQKSGDRHQPTTQQSSHRNHGHNNDRHGSDRRGGGDNHNSNNNHSGHNNRSSGNGRDQRNRGQQSNRPVNSGF</sequence>
<feature type="compositionally biased region" description="Basic and acidic residues" evidence="1">
    <location>
        <begin position="161"/>
        <end position="180"/>
    </location>
</feature>
<proteinExistence type="predicted"/>
<feature type="compositionally biased region" description="Basic and acidic residues" evidence="1">
    <location>
        <begin position="380"/>
        <end position="393"/>
    </location>
</feature>
<feature type="non-terminal residue" evidence="3">
    <location>
        <position position="1"/>
    </location>
</feature>